<keyword evidence="2" id="KW-1185">Reference proteome</keyword>
<gene>
    <name evidence="1" type="ORF">E5331_16330</name>
</gene>
<comment type="caution">
    <text evidence="1">The sequence shown here is derived from an EMBL/GenBank/DDBJ whole genome shotgun (WGS) entry which is preliminary data.</text>
</comment>
<name>A0AC61RII4_9BACT</name>
<proteinExistence type="predicted"/>
<keyword evidence="1" id="KW-0547">Nucleotide-binding</keyword>
<evidence type="ECO:0000313" key="2">
    <source>
        <dbReference type="Proteomes" id="UP000306319"/>
    </source>
</evidence>
<dbReference type="Proteomes" id="UP000306319">
    <property type="component" value="Unassembled WGS sequence"/>
</dbReference>
<evidence type="ECO:0000313" key="1">
    <source>
        <dbReference type="EMBL" id="TGY77064.1"/>
    </source>
</evidence>
<organism evidence="1 2">
    <name type="scientific">Lepagella muris</name>
    <dbReference type="NCBI Taxonomy" id="3032870"/>
    <lineage>
        <taxon>Bacteria</taxon>
        <taxon>Pseudomonadati</taxon>
        <taxon>Bacteroidota</taxon>
        <taxon>Bacteroidia</taxon>
        <taxon>Bacteroidales</taxon>
        <taxon>Muribaculaceae</taxon>
        <taxon>Lepagella</taxon>
    </lineage>
</organism>
<accession>A0AC61RII4</accession>
<protein>
    <submittedName>
        <fullName evidence="1">ATP-binding cassette domain-containing protein</fullName>
    </submittedName>
</protein>
<dbReference type="EMBL" id="SRYB01000031">
    <property type="protein sequence ID" value="TGY77064.1"/>
    <property type="molecule type" value="Genomic_DNA"/>
</dbReference>
<sequence length="222" mass="24644">MSIIVKYRGVEIERGDKNVLKGVTFSLSKGEFYYLVGRVGSGKSSLMKTMYADVPLYSGDCAEIMGFDLLSIKKSQIPYLRRKIGIVFQDFQLLQDRSVSGNLKFVLKATGWNNKNDIDSRIDEVLSMVGMANKSYKMPHELSGGEQQRIVIARALLNKPDLILADEPTGNLDPQTGYQIAALLHQLSNAGHCVVMATHNLQLASDFPGKLMRCEGKQLIVE</sequence>
<reference evidence="1" key="1">
    <citation type="submission" date="2019-04" db="EMBL/GenBank/DDBJ databases">
        <title>Microbes associate with the intestines of laboratory mice.</title>
        <authorList>
            <person name="Navarre W."/>
            <person name="Wong E."/>
            <person name="Huang K."/>
            <person name="Tropini C."/>
            <person name="Ng K."/>
            <person name="Yu B."/>
        </authorList>
    </citation>
    <scope>NUCLEOTIDE SEQUENCE</scope>
    <source>
        <strain evidence="1">NM04_E33</strain>
    </source>
</reference>
<keyword evidence="1" id="KW-0067">ATP-binding</keyword>